<dbReference type="Pfam" id="PF14187">
    <property type="entry name" value="DUF4310"/>
    <property type="match status" value="1"/>
</dbReference>
<feature type="transmembrane region" description="Helical" evidence="1">
    <location>
        <begin position="115"/>
        <end position="136"/>
    </location>
</feature>
<accession>A0A318KJX2</accession>
<dbReference type="InterPro" id="IPR025456">
    <property type="entry name" value="DUF4310"/>
</dbReference>
<feature type="transmembrane region" description="Helical" evidence="1">
    <location>
        <begin position="196"/>
        <end position="221"/>
    </location>
</feature>
<dbReference type="EMBL" id="QJKH01000008">
    <property type="protein sequence ID" value="PXX78079.1"/>
    <property type="molecule type" value="Genomic_DNA"/>
</dbReference>
<evidence type="ECO:0000313" key="2">
    <source>
        <dbReference type="EMBL" id="PXX78079.1"/>
    </source>
</evidence>
<sequence length="223" mass="22805">MENTNKLEKFFMSEGAFAVFMALICSGVFAGTSIFIQYHTGSFSTTSVTVMLSEALTTGSFAAVIGYTGGFLLARVLEGPLVGILDIGGAIMTGVGAGLPGLLLSMGYTSLVENFILSLLTGAIIGVVLAAVILGIRKLMPGGYSSMGTDIMVGAGNIVGEWFGPIILIMAAKFDIWTGLGAMLGAVLCHTKKSPIIGGAILGAMIVGYIAFLLGFTTLGIGA</sequence>
<dbReference type="RefSeq" id="WP_022936897.1">
    <property type="nucleotide sequence ID" value="NZ_CABKRQ010000001.1"/>
</dbReference>
<proteinExistence type="predicted"/>
<keyword evidence="1" id="KW-0472">Membrane</keyword>
<reference evidence="2 3" key="1">
    <citation type="submission" date="2018-05" db="EMBL/GenBank/DDBJ databases">
        <title>Genomic Encyclopedia of Type Strains, Phase IV (KMG-IV): sequencing the most valuable type-strain genomes for metagenomic binning, comparative biology and taxonomic classification.</title>
        <authorList>
            <person name="Goeker M."/>
        </authorList>
    </citation>
    <scope>NUCLEOTIDE SEQUENCE [LARGE SCALE GENOMIC DNA]</scope>
    <source>
        <strain evidence="2 3">JC118</strain>
    </source>
</reference>
<protein>
    <submittedName>
        <fullName evidence="2">Uncharacterized protein (TIGR03579 family)</fullName>
    </submittedName>
</protein>
<keyword evidence="3" id="KW-1185">Reference proteome</keyword>
<dbReference type="STRING" id="1034346.GCA_000313565_00591"/>
<evidence type="ECO:0000256" key="1">
    <source>
        <dbReference type="SAM" id="Phobius"/>
    </source>
</evidence>
<dbReference type="AlphaFoldDB" id="A0A318KJX2"/>
<feature type="transmembrane region" description="Helical" evidence="1">
    <location>
        <begin position="81"/>
        <end position="103"/>
    </location>
</feature>
<keyword evidence="1" id="KW-1133">Transmembrane helix</keyword>
<organism evidence="2 3">
    <name type="scientific">Dielma fastidiosa</name>
    <dbReference type="NCBI Taxonomy" id="1034346"/>
    <lineage>
        <taxon>Bacteria</taxon>
        <taxon>Bacillati</taxon>
        <taxon>Bacillota</taxon>
        <taxon>Erysipelotrichia</taxon>
        <taxon>Erysipelotrichales</taxon>
        <taxon>Erysipelotrichaceae</taxon>
        <taxon>Dielma</taxon>
    </lineage>
</organism>
<feature type="transmembrane region" description="Helical" evidence="1">
    <location>
        <begin position="166"/>
        <end position="189"/>
    </location>
</feature>
<dbReference type="Proteomes" id="UP000247612">
    <property type="component" value="Unassembled WGS sequence"/>
</dbReference>
<gene>
    <name evidence="2" type="ORF">DES51_1084</name>
</gene>
<name>A0A318KJX2_9FIRM</name>
<keyword evidence="1" id="KW-0812">Transmembrane</keyword>
<comment type="caution">
    <text evidence="2">The sequence shown here is derived from an EMBL/GenBank/DDBJ whole genome shotgun (WGS) entry which is preliminary data.</text>
</comment>
<evidence type="ECO:0000313" key="3">
    <source>
        <dbReference type="Proteomes" id="UP000247612"/>
    </source>
</evidence>
<feature type="transmembrane region" description="Helical" evidence="1">
    <location>
        <begin position="16"/>
        <end position="36"/>
    </location>
</feature>
<feature type="transmembrane region" description="Helical" evidence="1">
    <location>
        <begin position="56"/>
        <end position="74"/>
    </location>
</feature>